<reference evidence="1 2" key="1">
    <citation type="submission" date="2024-11" db="EMBL/GenBank/DDBJ databases">
        <title>Chromosome-level genome assembly of the freshwater bivalve Anodonta woodiana.</title>
        <authorList>
            <person name="Chen X."/>
        </authorList>
    </citation>
    <scope>NUCLEOTIDE SEQUENCE [LARGE SCALE GENOMIC DNA]</scope>
    <source>
        <strain evidence="1">MN2024</strain>
        <tissue evidence="1">Gills</tissue>
    </source>
</reference>
<dbReference type="SUPFAM" id="SSF52540">
    <property type="entry name" value="P-loop containing nucleoside triphosphate hydrolases"/>
    <property type="match status" value="1"/>
</dbReference>
<gene>
    <name evidence="1" type="ORF">ACJMK2_031477</name>
</gene>
<dbReference type="Proteomes" id="UP001634394">
    <property type="component" value="Unassembled WGS sequence"/>
</dbReference>
<name>A0ABD3X109_SINWO</name>
<protein>
    <submittedName>
        <fullName evidence="1">Uncharacterized protein</fullName>
    </submittedName>
</protein>
<dbReference type="AlphaFoldDB" id="A0ABD3X109"/>
<sequence>MAQDVIYIYVKIVMHAAYTQEIGRAGRDGSRTQAILYYNATDLAQRYVDKAIKDFFKSQISAEDCFYQGTLM</sequence>
<dbReference type="Gene3D" id="3.40.50.300">
    <property type="entry name" value="P-loop containing nucleotide triphosphate hydrolases"/>
    <property type="match status" value="1"/>
</dbReference>
<dbReference type="InterPro" id="IPR027417">
    <property type="entry name" value="P-loop_NTPase"/>
</dbReference>
<proteinExistence type="predicted"/>
<comment type="caution">
    <text evidence="1">The sequence shown here is derived from an EMBL/GenBank/DDBJ whole genome shotgun (WGS) entry which is preliminary data.</text>
</comment>
<dbReference type="EMBL" id="JBJQND010000004">
    <property type="protein sequence ID" value="KAL3879168.1"/>
    <property type="molecule type" value="Genomic_DNA"/>
</dbReference>
<evidence type="ECO:0000313" key="2">
    <source>
        <dbReference type="Proteomes" id="UP001634394"/>
    </source>
</evidence>
<keyword evidence="2" id="KW-1185">Reference proteome</keyword>
<accession>A0ABD3X109</accession>
<organism evidence="1 2">
    <name type="scientific">Sinanodonta woodiana</name>
    <name type="common">Chinese pond mussel</name>
    <name type="synonym">Anodonta woodiana</name>
    <dbReference type="NCBI Taxonomy" id="1069815"/>
    <lineage>
        <taxon>Eukaryota</taxon>
        <taxon>Metazoa</taxon>
        <taxon>Spiralia</taxon>
        <taxon>Lophotrochozoa</taxon>
        <taxon>Mollusca</taxon>
        <taxon>Bivalvia</taxon>
        <taxon>Autobranchia</taxon>
        <taxon>Heteroconchia</taxon>
        <taxon>Palaeoheterodonta</taxon>
        <taxon>Unionida</taxon>
        <taxon>Unionoidea</taxon>
        <taxon>Unionidae</taxon>
        <taxon>Unioninae</taxon>
        <taxon>Sinanodonta</taxon>
    </lineage>
</organism>
<evidence type="ECO:0000313" key="1">
    <source>
        <dbReference type="EMBL" id="KAL3879168.1"/>
    </source>
</evidence>